<keyword evidence="3" id="KW-0479">Metal-binding</keyword>
<evidence type="ECO:0000256" key="2">
    <source>
        <dbReference type="ARBA" id="ARBA00022691"/>
    </source>
</evidence>
<dbReference type="SFLD" id="SFLDS00029">
    <property type="entry name" value="Radical_SAM"/>
    <property type="match status" value="1"/>
</dbReference>
<proteinExistence type="predicted"/>
<evidence type="ECO:0000256" key="4">
    <source>
        <dbReference type="ARBA" id="ARBA00023004"/>
    </source>
</evidence>
<protein>
    <submittedName>
        <fullName evidence="10">Radical SAM domain protein</fullName>
    </submittedName>
</protein>
<dbReference type="GO" id="GO:0044272">
    <property type="term" value="P:sulfur compound biosynthetic process"/>
    <property type="evidence" value="ECO:0007669"/>
    <property type="project" value="UniProtKB-ARBA"/>
</dbReference>
<dbReference type="GO" id="GO:0016740">
    <property type="term" value="F:transferase activity"/>
    <property type="evidence" value="ECO:0007669"/>
    <property type="project" value="TreeGrafter"/>
</dbReference>
<sequence length="348" mass="39100">MYEDILTRILNHPDSVTLEQVAFVLSNEELTPKLFAKADEVRRKYLGTEVFLRGIIEFSNYCSSNCLYCGIRAQNKHVHRYRMTPQEIVDRAQIISAQGIKTVVLQSGEDPFYTKETLGDIISAIQSLGLTITLSLGERSFDEYSYWKALGADRYLMRHETADEELYEKLHPGDKLENRKAHLLELKRLGYEVGAGSMVGLPGQDDFALAKDILFTYELDADMIGIGPFIPHPDTPLRDAPQGTLEKTLKMVALTRLFLPDANIPATTALGSIHPQGRQMALKCGANVIMPNFTPSPYRAEYVLYPNKICVMENDVACGECTKALVKSAGYTVSLSHGYRKRRIKEQQ</sequence>
<reference evidence="11" key="1">
    <citation type="submission" date="2008-08" db="EMBL/GenBank/DDBJ databases">
        <title>The complete genome sequence of Coprothermobacter proteolyticus strain ATCC 5245 / DSM 5265 / BT.</title>
        <authorList>
            <person name="Dodson R.J."/>
            <person name="Durkin A.S."/>
            <person name="Wu M."/>
            <person name="Eisen J."/>
            <person name="Sutton G."/>
        </authorList>
    </citation>
    <scope>NUCLEOTIDE SEQUENCE [LARGE SCALE GENOMIC DNA]</scope>
    <source>
        <strain evidence="11">ATCC 35245 / DSM 5265 / OCM 4 / BT</strain>
    </source>
</reference>
<evidence type="ECO:0000256" key="8">
    <source>
        <dbReference type="PIRSR" id="PIRSR004762-2"/>
    </source>
</evidence>
<dbReference type="NCBIfam" id="TIGR03956">
    <property type="entry name" value="rSAM_HydE"/>
    <property type="match status" value="1"/>
</dbReference>
<dbReference type="Proteomes" id="UP000001732">
    <property type="component" value="Chromosome"/>
</dbReference>
<comment type="cofactor">
    <cofactor evidence="6">
        <name>[2Fe-2S] cluster</name>
        <dbReference type="ChEBI" id="CHEBI:190135"/>
    </cofactor>
</comment>
<dbReference type="SMART" id="SM00729">
    <property type="entry name" value="Elp3"/>
    <property type="match status" value="1"/>
</dbReference>
<dbReference type="RefSeq" id="WP_012544659.1">
    <property type="nucleotide sequence ID" value="NC_011295.1"/>
</dbReference>
<dbReference type="eggNOG" id="COG0502">
    <property type="taxonomic scope" value="Bacteria"/>
</dbReference>
<dbReference type="InterPro" id="IPR007197">
    <property type="entry name" value="rSAM"/>
</dbReference>
<dbReference type="OrthoDB" id="9775764at2"/>
<feature type="binding site" evidence="8">
    <location>
        <position position="179"/>
    </location>
    <ligand>
        <name>S-adenosyl-L-methionine</name>
        <dbReference type="ChEBI" id="CHEBI:59789"/>
    </ligand>
</feature>
<reference evidence="10 11" key="2">
    <citation type="journal article" date="2014" name="Genome Announc.">
        <title>Complete Genome Sequence of Coprothermobacter proteolyticus DSM 5265.</title>
        <authorList>
            <person name="Alexiev A."/>
            <person name="Coil D.A."/>
            <person name="Badger J.H."/>
            <person name="Enticknap J."/>
            <person name="Ward N."/>
            <person name="Robb F.T."/>
            <person name="Eisen J.A."/>
        </authorList>
    </citation>
    <scope>NUCLEOTIDE SEQUENCE [LARGE SCALE GENOMIC DNA]</scope>
    <source>
        <strain evidence="11">ATCC 35245 / DSM 5265 / OCM 4 / BT</strain>
    </source>
</reference>
<evidence type="ECO:0000313" key="10">
    <source>
        <dbReference type="EMBL" id="ACI18009.1"/>
    </source>
</evidence>
<name>B5Y6W3_COPPD</name>
<feature type="domain" description="Radical SAM core" evidence="9">
    <location>
        <begin position="48"/>
        <end position="270"/>
    </location>
</feature>
<dbReference type="InterPro" id="IPR013785">
    <property type="entry name" value="Aldolase_TIM"/>
</dbReference>
<feature type="binding site" evidence="7">
    <location>
        <position position="69"/>
    </location>
    <ligand>
        <name>[4Fe-4S] cluster</name>
        <dbReference type="ChEBI" id="CHEBI:49883"/>
        <note>4Fe-4S-S-AdoMet</note>
    </ligand>
</feature>
<dbReference type="GO" id="GO:0046872">
    <property type="term" value="F:metal ion binding"/>
    <property type="evidence" value="ECO:0007669"/>
    <property type="project" value="UniProtKB-KW"/>
</dbReference>
<dbReference type="InterPro" id="IPR034422">
    <property type="entry name" value="HydE/PylB-like"/>
</dbReference>
<keyword evidence="5 7" id="KW-0411">Iron-sulfur</keyword>
<dbReference type="PIRSF" id="PIRSF004762">
    <property type="entry name" value="CHP00423"/>
    <property type="match status" value="1"/>
</dbReference>
<dbReference type="SFLD" id="SFLDG01280">
    <property type="entry name" value="HydE/PylB-like"/>
    <property type="match status" value="1"/>
</dbReference>
<accession>B5Y6W3</accession>
<dbReference type="SFLD" id="SFLDG01060">
    <property type="entry name" value="BATS_domain_containing"/>
    <property type="match status" value="1"/>
</dbReference>
<dbReference type="SFLD" id="SFLDF00348">
    <property type="entry name" value="FeFe_hydrogenase_maturase_(Hyd"/>
    <property type="match status" value="1"/>
</dbReference>
<keyword evidence="4 7" id="KW-0408">Iron</keyword>
<dbReference type="Pfam" id="PF06968">
    <property type="entry name" value="BATS"/>
    <property type="match status" value="1"/>
</dbReference>
<dbReference type="Gene3D" id="3.20.20.70">
    <property type="entry name" value="Aldolase class I"/>
    <property type="match status" value="1"/>
</dbReference>
<evidence type="ECO:0000256" key="7">
    <source>
        <dbReference type="PIRSR" id="PIRSR004762-1"/>
    </source>
</evidence>
<evidence type="ECO:0000256" key="6">
    <source>
        <dbReference type="ARBA" id="ARBA00034078"/>
    </source>
</evidence>
<dbReference type="HOGENOM" id="CLU_033172_0_1_9"/>
<evidence type="ECO:0000313" key="11">
    <source>
        <dbReference type="Proteomes" id="UP000001732"/>
    </source>
</evidence>
<dbReference type="KEGG" id="cpo:COPRO5265_0140"/>
<feature type="binding site" evidence="8">
    <location>
        <position position="135"/>
    </location>
    <ligand>
        <name>(3R)-3-methyl-D-ornithine</name>
        <dbReference type="ChEBI" id="CHEBI:64642"/>
    </ligand>
</feature>
<dbReference type="Pfam" id="PF04055">
    <property type="entry name" value="Radical_SAM"/>
    <property type="match status" value="1"/>
</dbReference>
<keyword evidence="2 7" id="KW-0949">S-adenosyl-L-methionine</keyword>
<feature type="binding site" evidence="7">
    <location>
        <position position="62"/>
    </location>
    <ligand>
        <name>[4Fe-4S] cluster</name>
        <dbReference type="ChEBI" id="CHEBI:49883"/>
        <note>4Fe-4S-S-AdoMet</note>
    </ligand>
</feature>
<keyword evidence="1 7" id="KW-0004">4Fe-4S</keyword>
<evidence type="ECO:0000256" key="3">
    <source>
        <dbReference type="ARBA" id="ARBA00022723"/>
    </source>
</evidence>
<dbReference type="InterPro" id="IPR058240">
    <property type="entry name" value="rSAM_sf"/>
</dbReference>
<dbReference type="GO" id="GO:0051539">
    <property type="term" value="F:4 iron, 4 sulfur cluster binding"/>
    <property type="evidence" value="ECO:0007669"/>
    <property type="project" value="UniProtKB-KW"/>
</dbReference>
<dbReference type="PROSITE" id="PS51918">
    <property type="entry name" value="RADICAL_SAM"/>
    <property type="match status" value="1"/>
</dbReference>
<evidence type="ECO:0000259" key="9">
    <source>
        <dbReference type="PROSITE" id="PS51918"/>
    </source>
</evidence>
<dbReference type="CDD" id="cd01335">
    <property type="entry name" value="Radical_SAM"/>
    <property type="match status" value="1"/>
</dbReference>
<dbReference type="STRING" id="309798.COPRO5265_0140"/>
<dbReference type="SMART" id="SM00876">
    <property type="entry name" value="BATS"/>
    <property type="match status" value="1"/>
</dbReference>
<dbReference type="InterPro" id="IPR024021">
    <property type="entry name" value="FeFe-hyd_HydE_rSAM"/>
</dbReference>
<dbReference type="InterPro" id="IPR010722">
    <property type="entry name" value="BATS_dom"/>
</dbReference>
<dbReference type="EMBL" id="CP001145">
    <property type="protein sequence ID" value="ACI18009.1"/>
    <property type="molecule type" value="Genomic_DNA"/>
</dbReference>
<feature type="binding site" evidence="7">
    <location>
        <position position="66"/>
    </location>
    <ligand>
        <name>[4Fe-4S] cluster</name>
        <dbReference type="ChEBI" id="CHEBI:49883"/>
        <note>4Fe-4S-S-AdoMet</note>
    </ligand>
</feature>
<feature type="binding site" evidence="8">
    <location>
        <position position="160"/>
    </location>
    <ligand>
        <name>S-adenosyl-L-methionine</name>
        <dbReference type="ChEBI" id="CHEBI:59789"/>
    </ligand>
</feature>
<organism evidence="10 11">
    <name type="scientific">Coprothermobacter proteolyticus (strain ATCC 35245 / DSM 5265 / OCM 4 / BT)</name>
    <dbReference type="NCBI Taxonomy" id="309798"/>
    <lineage>
        <taxon>Bacteria</taxon>
        <taxon>Pseudomonadati</taxon>
        <taxon>Coprothermobacterota</taxon>
        <taxon>Coprothermobacteria</taxon>
        <taxon>Coprothermobacterales</taxon>
        <taxon>Coprothermobacteraceae</taxon>
        <taxon>Coprothermobacter</taxon>
    </lineage>
</organism>
<dbReference type="GO" id="GO:0042364">
    <property type="term" value="P:water-soluble vitamin biosynthetic process"/>
    <property type="evidence" value="ECO:0007669"/>
    <property type="project" value="UniProtKB-ARBA"/>
</dbReference>
<dbReference type="AlphaFoldDB" id="B5Y6W3"/>
<keyword evidence="11" id="KW-1185">Reference proteome</keyword>
<comment type="cofactor">
    <cofactor evidence="7">
        <name>[4Fe-4S] cluster</name>
        <dbReference type="ChEBI" id="CHEBI:49883"/>
    </cofactor>
    <text evidence="7">Binds 1 [4Fe-4S] cluster. The cluster is coordinated with 3 cysteines and an exchangeable S-adenosyl-L-methionine.</text>
</comment>
<evidence type="ECO:0000256" key="5">
    <source>
        <dbReference type="ARBA" id="ARBA00023014"/>
    </source>
</evidence>
<evidence type="ECO:0000256" key="1">
    <source>
        <dbReference type="ARBA" id="ARBA00022485"/>
    </source>
</evidence>
<dbReference type="PANTHER" id="PTHR43726">
    <property type="entry name" value="3-METHYLORNITHINE SYNTHASE"/>
    <property type="match status" value="1"/>
</dbReference>
<dbReference type="PANTHER" id="PTHR43726:SF1">
    <property type="entry name" value="BIOTIN SYNTHASE"/>
    <property type="match status" value="1"/>
</dbReference>
<gene>
    <name evidence="10" type="ordered locus">COPRO5265_0140</name>
</gene>
<dbReference type="InterPro" id="IPR006638">
    <property type="entry name" value="Elp3/MiaA/NifB-like_rSAM"/>
</dbReference>
<dbReference type="SUPFAM" id="SSF102114">
    <property type="entry name" value="Radical SAM enzymes"/>
    <property type="match status" value="1"/>
</dbReference>